<comment type="caution">
    <text evidence="1">The sequence shown here is derived from an EMBL/GenBank/DDBJ whole genome shotgun (WGS) entry which is preliminary data.</text>
</comment>
<dbReference type="Gene3D" id="2.30.29.30">
    <property type="entry name" value="Pleckstrin-homology domain (PH domain)/Phosphotyrosine-binding domain (PTB)"/>
    <property type="match status" value="1"/>
</dbReference>
<organism evidence="1 2">
    <name type="scientific">Xenoophorus captivus</name>
    <dbReference type="NCBI Taxonomy" id="1517983"/>
    <lineage>
        <taxon>Eukaryota</taxon>
        <taxon>Metazoa</taxon>
        <taxon>Chordata</taxon>
        <taxon>Craniata</taxon>
        <taxon>Vertebrata</taxon>
        <taxon>Euteleostomi</taxon>
        <taxon>Actinopterygii</taxon>
        <taxon>Neopterygii</taxon>
        <taxon>Teleostei</taxon>
        <taxon>Neoteleostei</taxon>
        <taxon>Acanthomorphata</taxon>
        <taxon>Ovalentaria</taxon>
        <taxon>Atherinomorphae</taxon>
        <taxon>Cyprinodontiformes</taxon>
        <taxon>Goodeidae</taxon>
        <taxon>Xenoophorus</taxon>
    </lineage>
</organism>
<keyword evidence="2" id="KW-1185">Reference proteome</keyword>
<proteinExistence type="predicted"/>
<name>A0ABV0QDG5_9TELE</name>
<sequence length="125" mass="14316">MARELTYRIKGQQERFNGSHDVTFSLDYRRLDDGSSPGYGNNRNMFNSFFKDLFQLTSNAVIDLFVFAPKLGASMESEMLSMPFYDASITIDNRQIELACDSQEDVDSWKASFLRAGVYPEKDQV</sequence>
<evidence type="ECO:0000313" key="2">
    <source>
        <dbReference type="Proteomes" id="UP001434883"/>
    </source>
</evidence>
<protein>
    <recommendedName>
        <fullName evidence="3">PH domain-containing protein</fullName>
    </recommendedName>
</protein>
<dbReference type="EMBL" id="JAHRIN010008568">
    <property type="protein sequence ID" value="MEQ2193613.1"/>
    <property type="molecule type" value="Genomic_DNA"/>
</dbReference>
<accession>A0ABV0QDG5</accession>
<dbReference type="Proteomes" id="UP001434883">
    <property type="component" value="Unassembled WGS sequence"/>
</dbReference>
<gene>
    <name evidence="1" type="ORF">XENOCAPTIV_005955</name>
</gene>
<evidence type="ECO:0008006" key="3">
    <source>
        <dbReference type="Google" id="ProtNLM"/>
    </source>
</evidence>
<evidence type="ECO:0000313" key="1">
    <source>
        <dbReference type="EMBL" id="MEQ2193613.1"/>
    </source>
</evidence>
<reference evidence="1 2" key="1">
    <citation type="submission" date="2021-06" db="EMBL/GenBank/DDBJ databases">
        <authorList>
            <person name="Palmer J.M."/>
        </authorList>
    </citation>
    <scope>NUCLEOTIDE SEQUENCE [LARGE SCALE GENOMIC DNA]</scope>
    <source>
        <strain evidence="1 2">XC_2019</strain>
        <tissue evidence="1">Muscle</tissue>
    </source>
</reference>
<dbReference type="InterPro" id="IPR011993">
    <property type="entry name" value="PH-like_dom_sf"/>
</dbReference>